<keyword evidence="2" id="KW-1185">Reference proteome</keyword>
<dbReference type="Gene3D" id="3.40.50.1240">
    <property type="entry name" value="Phosphoglycerate mutase-like"/>
    <property type="match status" value="1"/>
</dbReference>
<dbReference type="CDD" id="cd07067">
    <property type="entry name" value="HP_PGM_like"/>
    <property type="match status" value="1"/>
</dbReference>
<dbReference type="EMBL" id="JBHUOX010000002">
    <property type="protein sequence ID" value="MFD2999466.1"/>
    <property type="molecule type" value="Genomic_DNA"/>
</dbReference>
<dbReference type="RefSeq" id="WP_377481142.1">
    <property type="nucleotide sequence ID" value="NZ_JBHUOX010000002.1"/>
</dbReference>
<protein>
    <submittedName>
        <fullName evidence="1">SixA phosphatase family protein</fullName>
    </submittedName>
</protein>
<dbReference type="InterPro" id="IPR013078">
    <property type="entry name" value="His_Pase_superF_clade-1"/>
</dbReference>
<dbReference type="Pfam" id="PF00300">
    <property type="entry name" value="His_Phos_1"/>
    <property type="match status" value="1"/>
</dbReference>
<sequence>MQRTLLICRHAEAYDSYPLQPDFERELTQQGLHQANQTGRWLRENFLKIDSLLSSPAPRAGLTARTIAGRLYFDEEDITYNPDLYNAREPQLLQVLGQLPDKVKQVLLVGHNPGITKLARDLTGQQIAYLEPANVVAVKLSLEKWEDIHLHMGVLLNHNMAQVL</sequence>
<reference evidence="2" key="1">
    <citation type="journal article" date="2019" name="Int. J. Syst. Evol. Microbiol.">
        <title>The Global Catalogue of Microorganisms (GCM) 10K type strain sequencing project: providing services to taxonomists for standard genome sequencing and annotation.</title>
        <authorList>
            <consortium name="The Broad Institute Genomics Platform"/>
            <consortium name="The Broad Institute Genome Sequencing Center for Infectious Disease"/>
            <person name="Wu L."/>
            <person name="Ma J."/>
        </authorList>
    </citation>
    <scope>NUCLEOTIDE SEQUENCE [LARGE SCALE GENOMIC DNA]</scope>
    <source>
        <strain evidence="2">KCTC 23984</strain>
    </source>
</reference>
<proteinExistence type="predicted"/>
<gene>
    <name evidence="1" type="ORF">ACFS7Z_03760</name>
</gene>
<dbReference type="InterPro" id="IPR029033">
    <property type="entry name" value="His_PPase_superfam"/>
</dbReference>
<comment type="caution">
    <text evidence="1">The sequence shown here is derived from an EMBL/GenBank/DDBJ whole genome shotgun (WGS) entry which is preliminary data.</text>
</comment>
<organism evidence="1 2">
    <name type="scientific">Pontibacter toksunensis</name>
    <dbReference type="NCBI Taxonomy" id="1332631"/>
    <lineage>
        <taxon>Bacteria</taxon>
        <taxon>Pseudomonadati</taxon>
        <taxon>Bacteroidota</taxon>
        <taxon>Cytophagia</taxon>
        <taxon>Cytophagales</taxon>
        <taxon>Hymenobacteraceae</taxon>
        <taxon>Pontibacter</taxon>
    </lineage>
</organism>
<dbReference type="SUPFAM" id="SSF53254">
    <property type="entry name" value="Phosphoglycerate mutase-like"/>
    <property type="match status" value="1"/>
</dbReference>
<accession>A0ABW6BQQ7</accession>
<evidence type="ECO:0000313" key="1">
    <source>
        <dbReference type="EMBL" id="MFD2999466.1"/>
    </source>
</evidence>
<evidence type="ECO:0000313" key="2">
    <source>
        <dbReference type="Proteomes" id="UP001597641"/>
    </source>
</evidence>
<name>A0ABW6BQQ7_9BACT</name>
<dbReference type="Proteomes" id="UP001597641">
    <property type="component" value="Unassembled WGS sequence"/>
</dbReference>